<dbReference type="GO" id="GO:1901259">
    <property type="term" value="P:chloroplast rRNA processing"/>
    <property type="evidence" value="ECO:0007669"/>
    <property type="project" value="TreeGrafter"/>
</dbReference>
<comment type="caution">
    <text evidence="3">The sequence shown here is derived from an EMBL/GenBank/DDBJ whole genome shotgun (WGS) entry which is preliminary data.</text>
</comment>
<dbReference type="Gramene" id="TVU04326">
    <property type="protein sequence ID" value="TVU04326"/>
    <property type="gene ID" value="EJB05_50092"/>
</dbReference>
<sequence length="658" mass="73810">MMEAALPLRLSIPRSSGGSGSFSPLFQPFPKPTTVQLHPGSFGWVPAKLSLFHSRAVSEDRAEVEAEEATPQWKLDFLGADAGNREPQLEEEEEEDDELLPAEANDWCVRARRSALRSIEARGLAPSLQRMVSTPKKKKKKKASKKDLKKAEAELKRRKKQLAKSEEEKEDDDDDFDDDEDVIDDLQDMDDLELRVAQFADGMFDEKRQRNREAFVQKLSRFSTAPSNRSREVSLNRPIVQAHTADEVLALAAEVMADVAKGLSPSPLTPLNIATALHRIAKNMEAVSMMQTHRLGFARQRDMSMLVGMAMVALPECSPQGVSNIAWALSKIGGDLLYLPEMDRIADVAITKVQDFNAQNVANVAGAFASMRQSAPGLFSALAQRGAQIVQTFKEQELAQFLWGCACLNEWPHPLLDALDAIFPDNTTLQCHVYDATSSGPQTSVEETSGGEKDGNSARSLNFSRDQIGNIAWSYAVLGQMDRRFFLHIWRTLSQFEEQRLSDQYREDMMFASQVYLANQSLKLEYPHLGICLEGDLEEKITRAGKSKRFNQKTTSSFQKEVGRLLYNTGHEWIREYAVDGYTVDAVLVDEKLAFEIDGPTHFTRNLGTPLGHTALKRRYITAGGWKLVSLSLQEWDELQGEFEQLKYLRSILGLDVE</sequence>
<evidence type="ECO:0000256" key="1">
    <source>
        <dbReference type="SAM" id="MobiDB-lite"/>
    </source>
</evidence>
<dbReference type="InterPro" id="IPR013584">
    <property type="entry name" value="RAP"/>
</dbReference>
<dbReference type="PANTHER" id="PTHR21228:SF40">
    <property type="entry name" value="LD45607P"/>
    <property type="match status" value="1"/>
</dbReference>
<dbReference type="AlphaFoldDB" id="A0A5J9SZ24"/>
<feature type="region of interest" description="Disordered" evidence="1">
    <location>
        <begin position="439"/>
        <end position="459"/>
    </location>
</feature>
<dbReference type="PROSITE" id="PS51286">
    <property type="entry name" value="RAP"/>
    <property type="match status" value="1"/>
</dbReference>
<dbReference type="Proteomes" id="UP000324897">
    <property type="component" value="Unassembled WGS sequence"/>
</dbReference>
<feature type="region of interest" description="Disordered" evidence="1">
    <location>
        <begin position="127"/>
        <end position="182"/>
    </location>
</feature>
<dbReference type="SMART" id="SM00952">
    <property type="entry name" value="RAP"/>
    <property type="match status" value="1"/>
</dbReference>
<dbReference type="GO" id="GO:0035770">
    <property type="term" value="C:ribonucleoprotein granule"/>
    <property type="evidence" value="ECO:0007669"/>
    <property type="project" value="TreeGrafter"/>
</dbReference>
<feature type="compositionally biased region" description="Basic residues" evidence="1">
    <location>
        <begin position="135"/>
        <end position="144"/>
    </location>
</feature>
<dbReference type="Pfam" id="PF08373">
    <property type="entry name" value="RAP"/>
    <property type="match status" value="1"/>
</dbReference>
<protein>
    <recommendedName>
        <fullName evidence="2">RAP domain-containing protein</fullName>
    </recommendedName>
</protein>
<dbReference type="InterPro" id="IPR050870">
    <property type="entry name" value="FAST_kinase"/>
</dbReference>
<evidence type="ECO:0000313" key="3">
    <source>
        <dbReference type="EMBL" id="TVU04326.1"/>
    </source>
</evidence>
<dbReference type="GO" id="GO:0003723">
    <property type="term" value="F:RNA binding"/>
    <property type="evidence" value="ECO:0007669"/>
    <property type="project" value="TreeGrafter"/>
</dbReference>
<evidence type="ECO:0000313" key="4">
    <source>
        <dbReference type="Proteomes" id="UP000324897"/>
    </source>
</evidence>
<proteinExistence type="predicted"/>
<dbReference type="OrthoDB" id="385235at2759"/>
<dbReference type="EMBL" id="RWGY01000068">
    <property type="protein sequence ID" value="TVU04326.1"/>
    <property type="molecule type" value="Genomic_DNA"/>
</dbReference>
<accession>A0A5J9SZ24</accession>
<gene>
    <name evidence="3" type="ORF">EJB05_50092</name>
</gene>
<feature type="compositionally biased region" description="Acidic residues" evidence="1">
    <location>
        <begin position="168"/>
        <end position="182"/>
    </location>
</feature>
<dbReference type="GO" id="GO:0005759">
    <property type="term" value="C:mitochondrial matrix"/>
    <property type="evidence" value="ECO:0007669"/>
    <property type="project" value="TreeGrafter"/>
</dbReference>
<dbReference type="GO" id="GO:0000963">
    <property type="term" value="P:mitochondrial RNA processing"/>
    <property type="evidence" value="ECO:0007669"/>
    <property type="project" value="TreeGrafter"/>
</dbReference>
<evidence type="ECO:0000259" key="2">
    <source>
        <dbReference type="PROSITE" id="PS51286"/>
    </source>
</evidence>
<dbReference type="GO" id="GO:0044528">
    <property type="term" value="P:regulation of mitochondrial mRNA stability"/>
    <property type="evidence" value="ECO:0007669"/>
    <property type="project" value="TreeGrafter"/>
</dbReference>
<keyword evidence="4" id="KW-1185">Reference proteome</keyword>
<dbReference type="Gene3D" id="3.40.960.10">
    <property type="entry name" value="VSR Endonuclease"/>
    <property type="match status" value="1"/>
</dbReference>
<reference evidence="3 4" key="1">
    <citation type="journal article" date="2019" name="Sci. Rep.">
        <title>A high-quality genome of Eragrostis curvula grass provides insights into Poaceae evolution and supports new strategies to enhance forage quality.</title>
        <authorList>
            <person name="Carballo J."/>
            <person name="Santos B.A.C.M."/>
            <person name="Zappacosta D."/>
            <person name="Garbus I."/>
            <person name="Selva J.P."/>
            <person name="Gallo C.A."/>
            <person name="Diaz A."/>
            <person name="Albertini E."/>
            <person name="Caccamo M."/>
            <person name="Echenique V."/>
        </authorList>
    </citation>
    <scope>NUCLEOTIDE SEQUENCE [LARGE SCALE GENOMIC DNA]</scope>
    <source>
        <strain evidence="4">cv. Victoria</strain>
        <tissue evidence="3">Leaf</tissue>
    </source>
</reference>
<feature type="compositionally biased region" description="Basic and acidic residues" evidence="1">
    <location>
        <begin position="145"/>
        <end position="155"/>
    </location>
</feature>
<feature type="domain" description="RAP" evidence="2">
    <location>
        <begin position="593"/>
        <end position="651"/>
    </location>
</feature>
<dbReference type="PANTHER" id="PTHR21228">
    <property type="entry name" value="FAST LEU-RICH DOMAIN-CONTAINING"/>
    <property type="match status" value="1"/>
</dbReference>
<name>A0A5J9SZ24_9POAL</name>
<dbReference type="GO" id="GO:0009507">
    <property type="term" value="C:chloroplast"/>
    <property type="evidence" value="ECO:0007669"/>
    <property type="project" value="TreeGrafter"/>
</dbReference>
<organism evidence="3 4">
    <name type="scientific">Eragrostis curvula</name>
    <name type="common">weeping love grass</name>
    <dbReference type="NCBI Taxonomy" id="38414"/>
    <lineage>
        <taxon>Eukaryota</taxon>
        <taxon>Viridiplantae</taxon>
        <taxon>Streptophyta</taxon>
        <taxon>Embryophyta</taxon>
        <taxon>Tracheophyta</taxon>
        <taxon>Spermatophyta</taxon>
        <taxon>Magnoliopsida</taxon>
        <taxon>Liliopsida</taxon>
        <taxon>Poales</taxon>
        <taxon>Poaceae</taxon>
        <taxon>PACMAD clade</taxon>
        <taxon>Chloridoideae</taxon>
        <taxon>Eragrostideae</taxon>
        <taxon>Eragrostidinae</taxon>
        <taxon>Eragrostis</taxon>
    </lineage>
</organism>